<keyword evidence="3" id="KW-1185">Reference proteome</keyword>
<keyword evidence="2" id="KW-0413">Isomerase</keyword>
<gene>
    <name evidence="2" type="ORF">BET01_01410</name>
</gene>
<dbReference type="InterPro" id="IPR036237">
    <property type="entry name" value="Xyl_isomerase-like_sf"/>
</dbReference>
<reference evidence="2 3" key="1">
    <citation type="submission" date="2016-08" db="EMBL/GenBank/DDBJ databases">
        <title>A new outlook on sporulation: Clostridium algidixylanolyticum.</title>
        <authorList>
            <person name="Poppleton D.I."/>
            <person name="Gribaldo S."/>
        </authorList>
    </citation>
    <scope>NUCLEOTIDE SEQUENCE [LARGE SCALE GENOMIC DNA]</scope>
    <source>
        <strain evidence="2 3">SPL73</strain>
    </source>
</reference>
<dbReference type="Gene3D" id="3.20.20.150">
    <property type="entry name" value="Divalent-metal-dependent TIM barrel enzymes"/>
    <property type="match status" value="1"/>
</dbReference>
<evidence type="ECO:0000313" key="3">
    <source>
        <dbReference type="Proteomes" id="UP000284277"/>
    </source>
</evidence>
<name>A0A419TC74_9FIRM</name>
<dbReference type="PANTHER" id="PTHR12110">
    <property type="entry name" value="HYDROXYPYRUVATE ISOMERASE"/>
    <property type="match status" value="1"/>
</dbReference>
<dbReference type="PANTHER" id="PTHR12110:SF21">
    <property type="entry name" value="XYLOSE ISOMERASE-LIKE TIM BARREL DOMAIN-CONTAINING PROTEIN"/>
    <property type="match status" value="1"/>
</dbReference>
<protein>
    <submittedName>
        <fullName evidence="2">Xylose isomerase</fullName>
    </submittedName>
</protein>
<proteinExistence type="predicted"/>
<dbReference type="SUPFAM" id="SSF51658">
    <property type="entry name" value="Xylose isomerase-like"/>
    <property type="match status" value="1"/>
</dbReference>
<sequence length="254" mass="29217">MISIYDWFGYDLPMKERYHLIKEAGFEGVMLWWSDGFGRNYYRDAPELAREAGLFVENIHAPLQNQHDLWSDNPGGEALTDCYLQCIADCYEFKIPTMVIHLPSEGHPYNDLGMSRIGKIAEQAEQFGINVALENLQNFSNLSHVLEQIDSKRIGFCYDCGHHYHYVPDKDLLSMYGSRLMALHLHDDNGSYGMHGLPFDGTIDWETAMKNIEATGYTGPTAIEAMYWDYEDLTAREFLHKASEKAKRLESLRI</sequence>
<comment type="caution">
    <text evidence="2">The sequence shown here is derived from an EMBL/GenBank/DDBJ whole genome shotgun (WGS) entry which is preliminary data.</text>
</comment>
<accession>A0A419TC74</accession>
<dbReference type="GO" id="GO:0016853">
    <property type="term" value="F:isomerase activity"/>
    <property type="evidence" value="ECO:0007669"/>
    <property type="project" value="UniProtKB-KW"/>
</dbReference>
<dbReference type="AlphaFoldDB" id="A0A419TC74"/>
<evidence type="ECO:0000259" key="1">
    <source>
        <dbReference type="Pfam" id="PF01261"/>
    </source>
</evidence>
<dbReference type="RefSeq" id="WP_120194976.1">
    <property type="nucleotide sequence ID" value="NZ_MCIA01000001.1"/>
</dbReference>
<dbReference type="Pfam" id="PF01261">
    <property type="entry name" value="AP_endonuc_2"/>
    <property type="match status" value="1"/>
</dbReference>
<dbReference type="OrthoDB" id="9801960at2"/>
<feature type="domain" description="Xylose isomerase-like TIM barrel" evidence="1">
    <location>
        <begin position="20"/>
        <end position="225"/>
    </location>
</feature>
<dbReference type="InterPro" id="IPR050312">
    <property type="entry name" value="IolE/XylAMocC-like"/>
</dbReference>
<dbReference type="EMBL" id="MCIA01000001">
    <property type="protein sequence ID" value="RKD35037.1"/>
    <property type="molecule type" value="Genomic_DNA"/>
</dbReference>
<evidence type="ECO:0000313" key="2">
    <source>
        <dbReference type="EMBL" id="RKD35037.1"/>
    </source>
</evidence>
<dbReference type="InterPro" id="IPR013022">
    <property type="entry name" value="Xyl_isomerase-like_TIM-brl"/>
</dbReference>
<dbReference type="Proteomes" id="UP000284277">
    <property type="component" value="Unassembled WGS sequence"/>
</dbReference>
<organism evidence="2 3">
    <name type="scientific">Lacrimispora algidixylanolytica</name>
    <dbReference type="NCBI Taxonomy" id="94868"/>
    <lineage>
        <taxon>Bacteria</taxon>
        <taxon>Bacillati</taxon>
        <taxon>Bacillota</taxon>
        <taxon>Clostridia</taxon>
        <taxon>Lachnospirales</taxon>
        <taxon>Lachnospiraceae</taxon>
        <taxon>Lacrimispora</taxon>
    </lineage>
</organism>